<dbReference type="Gene3D" id="3.30.200.20">
    <property type="entry name" value="Phosphorylase Kinase, domain 1"/>
    <property type="match status" value="1"/>
</dbReference>
<keyword evidence="6 9" id="KW-0067">ATP-binding</keyword>
<feature type="binding site" evidence="9">
    <location>
        <position position="163"/>
    </location>
    <ligand>
        <name>ATP</name>
        <dbReference type="ChEBI" id="CHEBI:30616"/>
    </ligand>
</feature>
<dbReference type="GO" id="GO:0016301">
    <property type="term" value="F:kinase activity"/>
    <property type="evidence" value="ECO:0007669"/>
    <property type="project" value="UniProtKB-KW"/>
</dbReference>
<evidence type="ECO:0000256" key="8">
    <source>
        <dbReference type="ARBA" id="ARBA00048679"/>
    </source>
</evidence>
<reference evidence="11" key="1">
    <citation type="journal article" date="2021" name="Cell">
        <title>Tracing the genetic footprints of vertebrate landing in non-teleost ray-finned fishes.</title>
        <authorList>
            <person name="Bi X."/>
            <person name="Wang K."/>
            <person name="Yang L."/>
            <person name="Pan H."/>
            <person name="Jiang H."/>
            <person name="Wei Q."/>
            <person name="Fang M."/>
            <person name="Yu H."/>
            <person name="Zhu C."/>
            <person name="Cai Y."/>
            <person name="He Y."/>
            <person name="Gan X."/>
            <person name="Zeng H."/>
            <person name="Yu D."/>
            <person name="Zhu Y."/>
            <person name="Jiang H."/>
            <person name="Qiu Q."/>
            <person name="Yang H."/>
            <person name="Zhang Y.E."/>
            <person name="Wang W."/>
            <person name="Zhu M."/>
            <person name="He S."/>
            <person name="Zhang G."/>
        </authorList>
    </citation>
    <scope>NUCLEOTIDE SEQUENCE</scope>
    <source>
        <strain evidence="11">Pddl_001</strain>
    </source>
</reference>
<dbReference type="SMART" id="SM00220">
    <property type="entry name" value="S_TKc"/>
    <property type="match status" value="1"/>
</dbReference>
<keyword evidence="12" id="KW-1185">Reference proteome</keyword>
<dbReference type="PROSITE" id="PS00107">
    <property type="entry name" value="PROTEIN_KINASE_ATP"/>
    <property type="match status" value="1"/>
</dbReference>
<feature type="non-terminal residue" evidence="11">
    <location>
        <position position="365"/>
    </location>
</feature>
<organism evidence="11 12">
    <name type="scientific">Polyodon spathula</name>
    <name type="common">North American paddlefish</name>
    <name type="synonym">Squalus spathula</name>
    <dbReference type="NCBI Taxonomy" id="7913"/>
    <lineage>
        <taxon>Eukaryota</taxon>
        <taxon>Metazoa</taxon>
        <taxon>Chordata</taxon>
        <taxon>Craniata</taxon>
        <taxon>Vertebrata</taxon>
        <taxon>Euteleostomi</taxon>
        <taxon>Actinopterygii</taxon>
        <taxon>Chondrostei</taxon>
        <taxon>Acipenseriformes</taxon>
        <taxon>Polyodontidae</taxon>
        <taxon>Polyodon</taxon>
    </lineage>
</organism>
<dbReference type="EC" id="2.7.11.1" evidence="1"/>
<dbReference type="InterPro" id="IPR000719">
    <property type="entry name" value="Prot_kinase_dom"/>
</dbReference>
<evidence type="ECO:0000256" key="3">
    <source>
        <dbReference type="ARBA" id="ARBA00022679"/>
    </source>
</evidence>
<dbReference type="EMBL" id="JAAWVQ010060834">
    <property type="protein sequence ID" value="MBN3276548.1"/>
    <property type="molecule type" value="Genomic_DNA"/>
</dbReference>
<evidence type="ECO:0000259" key="10">
    <source>
        <dbReference type="PROSITE" id="PS50011"/>
    </source>
</evidence>
<dbReference type="PROSITE" id="PS50011">
    <property type="entry name" value="PROTEIN_KINASE_DOM"/>
    <property type="match status" value="1"/>
</dbReference>
<keyword evidence="5 11" id="KW-0418">Kinase</keyword>
<comment type="caution">
    <text evidence="11">The sequence shown here is derived from an EMBL/GenBank/DDBJ whole genome shotgun (WGS) entry which is preliminary data.</text>
</comment>
<keyword evidence="3" id="KW-0808">Transferase</keyword>
<feature type="domain" description="Protein kinase" evidence="10">
    <location>
        <begin position="135"/>
        <end position="365"/>
    </location>
</feature>
<dbReference type="Pfam" id="PF00069">
    <property type="entry name" value="Pkinase"/>
    <property type="match status" value="1"/>
</dbReference>
<evidence type="ECO:0000256" key="6">
    <source>
        <dbReference type="ARBA" id="ARBA00022840"/>
    </source>
</evidence>
<dbReference type="InterPro" id="IPR051824">
    <property type="entry name" value="LRR_Rcpt-Like_S/T_Kinase"/>
</dbReference>
<comment type="catalytic activity">
    <reaction evidence="7">
        <text>L-threonyl-[protein] + ATP = O-phospho-L-threonyl-[protein] + ADP + H(+)</text>
        <dbReference type="Rhea" id="RHEA:46608"/>
        <dbReference type="Rhea" id="RHEA-COMP:11060"/>
        <dbReference type="Rhea" id="RHEA-COMP:11605"/>
        <dbReference type="ChEBI" id="CHEBI:15378"/>
        <dbReference type="ChEBI" id="CHEBI:30013"/>
        <dbReference type="ChEBI" id="CHEBI:30616"/>
        <dbReference type="ChEBI" id="CHEBI:61977"/>
        <dbReference type="ChEBI" id="CHEBI:456216"/>
        <dbReference type="EC" id="2.7.11.1"/>
    </reaction>
</comment>
<dbReference type="PANTHER" id="PTHR48006">
    <property type="entry name" value="LEUCINE-RICH REPEAT-CONTAINING PROTEIN DDB_G0281931-RELATED"/>
    <property type="match status" value="1"/>
</dbReference>
<sequence>MNKPITSSTYVRCLNHGMFRKHADYLDPQNDWKKVAADIIKPTGEPRYNLLHLSWEMVIIFNICERCISSQMMGNSWARCSITTSKCIVVLEGFRMTRLEKYDIVSISNSNQCFHNFTFHELMKLTSNSDERPMSSGGNKLGEGGFGVVYRGCFDNKVVAVKKLTTVSVWHVDKTGFKLHRDFAVHQQCQHENVVEMIGFSSDGDDGTSPLPWSTRCSIAVSTARGIEYLHNKNHIHRDIKSANVLLDKMLVPKIADFGLTPASEKLTSTVMTEKVVGMTAYMAPEALRGEVTPLSDVSSFGVVVLLEIISGFPPFDENREPQLLLDIKDEIEDEEMTVEDYVDKKMEEFDAISRENVCNRYSVS</sequence>
<dbReference type="Gene3D" id="1.10.510.10">
    <property type="entry name" value="Transferase(Phosphotransferase) domain 1"/>
    <property type="match status" value="1"/>
</dbReference>
<evidence type="ECO:0000256" key="5">
    <source>
        <dbReference type="ARBA" id="ARBA00022777"/>
    </source>
</evidence>
<evidence type="ECO:0000313" key="11">
    <source>
        <dbReference type="EMBL" id="MBN3276548.1"/>
    </source>
</evidence>
<dbReference type="PANTHER" id="PTHR48006:SF102">
    <property type="entry name" value="LEUCINE-RICH REPEAT-CONTAINING PROTEIN DDB_G0281931-RELATED"/>
    <property type="match status" value="1"/>
</dbReference>
<keyword evidence="2" id="KW-0723">Serine/threonine-protein kinase</keyword>
<comment type="catalytic activity">
    <reaction evidence="8">
        <text>L-seryl-[protein] + ATP = O-phospho-L-seryl-[protein] + ADP + H(+)</text>
        <dbReference type="Rhea" id="RHEA:17989"/>
        <dbReference type="Rhea" id="RHEA-COMP:9863"/>
        <dbReference type="Rhea" id="RHEA-COMP:11604"/>
        <dbReference type="ChEBI" id="CHEBI:15378"/>
        <dbReference type="ChEBI" id="CHEBI:29999"/>
        <dbReference type="ChEBI" id="CHEBI:30616"/>
        <dbReference type="ChEBI" id="CHEBI:83421"/>
        <dbReference type="ChEBI" id="CHEBI:456216"/>
        <dbReference type="EC" id="2.7.11.1"/>
    </reaction>
</comment>
<dbReference type="SUPFAM" id="SSF56112">
    <property type="entry name" value="Protein kinase-like (PK-like)"/>
    <property type="match status" value="1"/>
</dbReference>
<evidence type="ECO:0000313" key="12">
    <source>
        <dbReference type="Proteomes" id="UP001166093"/>
    </source>
</evidence>
<dbReference type="SUPFAM" id="SSF47986">
    <property type="entry name" value="DEATH domain"/>
    <property type="match status" value="1"/>
</dbReference>
<protein>
    <recommendedName>
        <fullName evidence="1">non-specific serine/threonine protein kinase</fullName>
        <ecNumber evidence="1">2.7.11.1</ecNumber>
    </recommendedName>
</protein>
<accession>A0ABS2XQD9</accession>
<dbReference type="Gene3D" id="1.10.533.10">
    <property type="entry name" value="Death Domain, Fas"/>
    <property type="match status" value="1"/>
</dbReference>
<dbReference type="InterPro" id="IPR017441">
    <property type="entry name" value="Protein_kinase_ATP_BS"/>
</dbReference>
<name>A0ABS2XQD9_POLSP</name>
<evidence type="ECO:0000256" key="4">
    <source>
        <dbReference type="ARBA" id="ARBA00022741"/>
    </source>
</evidence>
<proteinExistence type="predicted"/>
<gene>
    <name evidence="11" type="primary">Irak4</name>
    <name evidence="11" type="ORF">GTO93_0010679</name>
</gene>
<dbReference type="InterPro" id="IPR011029">
    <property type="entry name" value="DEATH-like_dom_sf"/>
</dbReference>
<keyword evidence="4 9" id="KW-0547">Nucleotide-binding</keyword>
<dbReference type="InterPro" id="IPR011009">
    <property type="entry name" value="Kinase-like_dom_sf"/>
</dbReference>
<dbReference type="Proteomes" id="UP001166093">
    <property type="component" value="Unassembled WGS sequence"/>
</dbReference>
<evidence type="ECO:0000256" key="2">
    <source>
        <dbReference type="ARBA" id="ARBA00022527"/>
    </source>
</evidence>
<evidence type="ECO:0000256" key="9">
    <source>
        <dbReference type="PROSITE-ProRule" id="PRU10141"/>
    </source>
</evidence>
<feature type="non-terminal residue" evidence="11">
    <location>
        <position position="1"/>
    </location>
</feature>
<evidence type="ECO:0000256" key="1">
    <source>
        <dbReference type="ARBA" id="ARBA00012513"/>
    </source>
</evidence>
<evidence type="ECO:0000256" key="7">
    <source>
        <dbReference type="ARBA" id="ARBA00047899"/>
    </source>
</evidence>